<dbReference type="SUPFAM" id="SSF55874">
    <property type="entry name" value="ATPase domain of HSP90 chaperone/DNA topoisomerase II/histidine kinase"/>
    <property type="match status" value="1"/>
</dbReference>
<dbReference type="InterPro" id="IPR004105">
    <property type="entry name" value="CheA-like_dim"/>
</dbReference>
<dbReference type="InterPro" id="IPR036061">
    <property type="entry name" value="CheW-like_dom_sf"/>
</dbReference>
<dbReference type="GO" id="GO:0006935">
    <property type="term" value="P:chemotaxis"/>
    <property type="evidence" value="ECO:0007669"/>
    <property type="project" value="InterPro"/>
</dbReference>
<comment type="function">
    <text evidence="8">Involved in the transmission of sensory signals from the chemoreceptors to the flagellar motors. CheA is autophosphorylated; it can transfer its phosphate group to either CheB or CheY.</text>
</comment>
<dbReference type="PROSITE" id="PS50894">
    <property type="entry name" value="HPT"/>
    <property type="match status" value="1"/>
</dbReference>
<dbReference type="KEGG" id="acz:Acaty_c1220"/>
<dbReference type="HOGENOM" id="CLU_000650_3_7_6"/>
<dbReference type="GeneID" id="92931429"/>
<evidence type="ECO:0000313" key="14">
    <source>
        <dbReference type="Proteomes" id="UP000005522"/>
    </source>
</evidence>
<protein>
    <recommendedName>
        <fullName evidence="3">Chemotaxis protein CheA</fullName>
        <ecNumber evidence="2">2.7.13.3</ecNumber>
    </recommendedName>
</protein>
<evidence type="ECO:0000256" key="6">
    <source>
        <dbReference type="ARBA" id="ARBA00022777"/>
    </source>
</evidence>
<dbReference type="SMART" id="SM00387">
    <property type="entry name" value="HATPase_c"/>
    <property type="match status" value="1"/>
</dbReference>
<evidence type="ECO:0000259" key="12">
    <source>
        <dbReference type="PROSITE" id="PS50894"/>
    </source>
</evidence>
<evidence type="ECO:0000256" key="5">
    <source>
        <dbReference type="ARBA" id="ARBA00022679"/>
    </source>
</evidence>
<dbReference type="GO" id="GO:0000155">
    <property type="term" value="F:phosphorelay sensor kinase activity"/>
    <property type="evidence" value="ECO:0007669"/>
    <property type="project" value="InterPro"/>
</dbReference>
<feature type="modified residue" description="Phosphohistidine" evidence="9">
    <location>
        <position position="45"/>
    </location>
</feature>
<dbReference type="InterPro" id="IPR002545">
    <property type="entry name" value="CheW-lke_dom"/>
</dbReference>
<dbReference type="InterPro" id="IPR036641">
    <property type="entry name" value="HPT_dom_sf"/>
</dbReference>
<evidence type="ECO:0000313" key="13">
    <source>
        <dbReference type="EMBL" id="AIA55088.1"/>
    </source>
</evidence>
<proteinExistence type="predicted"/>
<dbReference type="InterPro" id="IPR008207">
    <property type="entry name" value="Sig_transdc_His_kin_Hpt_dom"/>
</dbReference>
<dbReference type="AlphaFoldDB" id="A0A059ZUE4"/>
<dbReference type="RefSeq" id="WP_004871938.1">
    <property type="nucleotide sequence ID" value="NZ_CP005986.1"/>
</dbReference>
<accession>A0A059ZUE4</accession>
<dbReference type="InterPro" id="IPR036890">
    <property type="entry name" value="HATPase_C_sf"/>
</dbReference>
<sequence>MDREILEDYLPEARELLEQAQDMALRLEADPQDDNILASLFRAFHTLKGGAGFLEATALVDWAHHLEDLLDRLREHAVAVTPAVIDGILRGIDVIADMLNTLALGEEPSPGPEELARTIRELTAARAQNAAQQTPAVADAPAPGTTTTASDEISTADLAAALGRLQTAHASEEQGQTTDEISQEEFEAYLDKLYGDGAPGLGGASPSPSPAPSPEPAALVRDEQANASPPSHAKAVHSPPTANEFGESTLRVDAQRLDAVMNQVGELVLLRNRLTAAAAKILDGDEDMARIAREMDLTVNDLQNTVMRLRMQPCKRLFQQLPRVVRDASRQLGKEVRLEIVGEEVEIDKTVVDALSAPLTHLLRNSLDHGIEYPAEREALGKPREARIRVAAVHLGDKVRIEVSDDGHGIDAQKVAAKAVEKGLITAEQATRLSEQDAIELIFRPGFSTNERVTDISGRGVGMDVVRETTRALRGRLDLTTQAGQGTTVALEFPLTLAVLPVLYLRLRREIYALPISSINGLLDIDPRRQHHLGGQSVYRVDSDNVVPLVDLGQILHQRPLRLGVEASEGVLTDRGLLLVSEVLGTEDSVVKALDFLSDPNWYQGATISGQGQVVLILDPASIVQKALEAATVQYTRETLP</sequence>
<dbReference type="SUPFAM" id="SSF47384">
    <property type="entry name" value="Homodimeric domain of signal transducing histidine kinase"/>
    <property type="match status" value="1"/>
</dbReference>
<evidence type="ECO:0000259" key="11">
    <source>
        <dbReference type="PROSITE" id="PS50109"/>
    </source>
</evidence>
<dbReference type="GO" id="GO:0005737">
    <property type="term" value="C:cytoplasm"/>
    <property type="evidence" value="ECO:0007669"/>
    <property type="project" value="InterPro"/>
</dbReference>
<dbReference type="InterPro" id="IPR003594">
    <property type="entry name" value="HATPase_dom"/>
</dbReference>
<dbReference type="InterPro" id="IPR036097">
    <property type="entry name" value="HisK_dim/P_sf"/>
</dbReference>
<dbReference type="SUPFAM" id="SSF50341">
    <property type="entry name" value="CheW-like"/>
    <property type="match status" value="1"/>
</dbReference>
<feature type="domain" description="Histidine kinase" evidence="11">
    <location>
        <begin position="286"/>
        <end position="497"/>
    </location>
</feature>
<evidence type="ECO:0000256" key="8">
    <source>
        <dbReference type="ARBA" id="ARBA00035100"/>
    </source>
</evidence>
<keyword evidence="7" id="KW-0902">Two-component regulatory system</keyword>
<dbReference type="InterPro" id="IPR004358">
    <property type="entry name" value="Sig_transdc_His_kin-like_C"/>
</dbReference>
<dbReference type="Pfam" id="PF01627">
    <property type="entry name" value="Hpt"/>
    <property type="match status" value="1"/>
</dbReference>
<dbReference type="Pfam" id="PF01584">
    <property type="entry name" value="CheW"/>
    <property type="match status" value="1"/>
</dbReference>
<dbReference type="PANTHER" id="PTHR43395:SF1">
    <property type="entry name" value="CHEMOTAXIS PROTEIN CHEA"/>
    <property type="match status" value="1"/>
</dbReference>
<dbReference type="FunFam" id="3.30.565.10:FF:000016">
    <property type="entry name" value="Chemotaxis protein CheA, putative"/>
    <property type="match status" value="1"/>
</dbReference>
<feature type="region of interest" description="Disordered" evidence="10">
    <location>
        <begin position="126"/>
        <end position="151"/>
    </location>
</feature>
<keyword evidence="5 13" id="KW-0808">Transferase</keyword>
<evidence type="ECO:0000256" key="4">
    <source>
        <dbReference type="ARBA" id="ARBA00022553"/>
    </source>
</evidence>
<dbReference type="Gene3D" id="3.30.565.10">
    <property type="entry name" value="Histidine kinase-like ATPase, C-terminal domain"/>
    <property type="match status" value="1"/>
</dbReference>
<evidence type="ECO:0000256" key="7">
    <source>
        <dbReference type="ARBA" id="ARBA00023012"/>
    </source>
</evidence>
<feature type="region of interest" description="Disordered" evidence="10">
    <location>
        <begin position="193"/>
        <end position="245"/>
    </location>
</feature>
<feature type="compositionally biased region" description="Low complexity" evidence="10">
    <location>
        <begin position="126"/>
        <end position="149"/>
    </location>
</feature>
<dbReference type="PROSITE" id="PS50109">
    <property type="entry name" value="HIS_KIN"/>
    <property type="match status" value="1"/>
</dbReference>
<dbReference type="InterPro" id="IPR037006">
    <property type="entry name" value="CheA-like_homodim_sf"/>
</dbReference>
<dbReference type="SMART" id="SM00073">
    <property type="entry name" value="HPT"/>
    <property type="match status" value="1"/>
</dbReference>
<evidence type="ECO:0000256" key="2">
    <source>
        <dbReference type="ARBA" id="ARBA00012438"/>
    </source>
</evidence>
<dbReference type="Gene3D" id="1.10.287.560">
    <property type="entry name" value="Histidine kinase CheA-like, homodimeric domain"/>
    <property type="match status" value="1"/>
</dbReference>
<dbReference type="InterPro" id="IPR051315">
    <property type="entry name" value="Bact_Chemotaxis_CheA"/>
</dbReference>
<comment type="catalytic activity">
    <reaction evidence="1">
        <text>ATP + protein L-histidine = ADP + protein N-phospho-L-histidine.</text>
        <dbReference type="EC" id="2.7.13.3"/>
    </reaction>
</comment>
<organism evidence="13 14">
    <name type="scientific">Acidithiobacillus caldus (strain ATCC 51756 / DSM 8584 / KU)</name>
    <dbReference type="NCBI Taxonomy" id="637389"/>
    <lineage>
        <taxon>Bacteria</taxon>
        <taxon>Pseudomonadati</taxon>
        <taxon>Pseudomonadota</taxon>
        <taxon>Acidithiobacillia</taxon>
        <taxon>Acidithiobacillales</taxon>
        <taxon>Acidithiobacillaceae</taxon>
        <taxon>Acidithiobacillus</taxon>
    </lineage>
</organism>
<feature type="domain" description="HPt" evidence="12">
    <location>
        <begin position="1"/>
        <end position="102"/>
    </location>
</feature>
<keyword evidence="4 9" id="KW-0597">Phosphoprotein</keyword>
<evidence type="ECO:0000256" key="3">
    <source>
        <dbReference type="ARBA" id="ARBA00021495"/>
    </source>
</evidence>
<dbReference type="PANTHER" id="PTHR43395">
    <property type="entry name" value="SENSOR HISTIDINE KINASE CHEA"/>
    <property type="match status" value="1"/>
</dbReference>
<dbReference type="CDD" id="cd16916">
    <property type="entry name" value="HATPase_CheA-like"/>
    <property type="match status" value="1"/>
</dbReference>
<dbReference type="Pfam" id="PF02518">
    <property type="entry name" value="HATPase_c"/>
    <property type="match status" value="1"/>
</dbReference>
<keyword evidence="6 13" id="KW-0418">Kinase</keyword>
<reference evidence="13 14" key="1">
    <citation type="journal article" date="2009" name="J. Bacteriol.">
        <title>Draft genome sequence of the extremely acidophilic bacterium Acidithiobacillus caldus ATCC 51756 reveals metabolic versatility in the genus Acidithiobacillus.</title>
        <authorList>
            <person name="Valdes J."/>
            <person name="Quatrini R."/>
            <person name="Hallberg K."/>
            <person name="Dopson M."/>
            <person name="Valenzuela P.D."/>
            <person name="Holmes D.S."/>
        </authorList>
    </citation>
    <scope>NUCLEOTIDE SEQUENCE [LARGE SCALE GENOMIC DNA]</scope>
    <source>
        <strain evidence="14">ATCC 51756 / DSM 8584 / KU</strain>
    </source>
</reference>
<gene>
    <name evidence="13" type="ORF">Acaty_c1220</name>
</gene>
<evidence type="ECO:0000256" key="10">
    <source>
        <dbReference type="SAM" id="MobiDB-lite"/>
    </source>
</evidence>
<dbReference type="Pfam" id="PF02895">
    <property type="entry name" value="H-kinase_dim"/>
    <property type="match status" value="1"/>
</dbReference>
<dbReference type="SMART" id="SM00260">
    <property type="entry name" value="CheW"/>
    <property type="match status" value="1"/>
</dbReference>
<dbReference type="SMART" id="SM01231">
    <property type="entry name" value="H-kinase_dim"/>
    <property type="match status" value="1"/>
</dbReference>
<dbReference type="EMBL" id="CP005986">
    <property type="protein sequence ID" value="AIA55088.1"/>
    <property type="molecule type" value="Genomic_DNA"/>
</dbReference>
<dbReference type="CDD" id="cd00088">
    <property type="entry name" value="HPT"/>
    <property type="match status" value="1"/>
</dbReference>
<dbReference type="EC" id="2.7.13.3" evidence="2"/>
<dbReference type="PRINTS" id="PR00344">
    <property type="entry name" value="BCTRLSENSOR"/>
</dbReference>
<name>A0A059ZUE4_ACICK</name>
<dbReference type="InterPro" id="IPR005467">
    <property type="entry name" value="His_kinase_dom"/>
</dbReference>
<dbReference type="Proteomes" id="UP000005522">
    <property type="component" value="Chromosome"/>
</dbReference>
<dbReference type="SUPFAM" id="SSF47226">
    <property type="entry name" value="Histidine-containing phosphotransfer domain, HPT domain"/>
    <property type="match status" value="1"/>
</dbReference>
<dbReference type="Gene3D" id="2.30.30.40">
    <property type="entry name" value="SH3 Domains"/>
    <property type="match status" value="1"/>
</dbReference>
<evidence type="ECO:0000256" key="9">
    <source>
        <dbReference type="PROSITE-ProRule" id="PRU00110"/>
    </source>
</evidence>
<dbReference type="Gene3D" id="1.20.120.160">
    <property type="entry name" value="HPT domain"/>
    <property type="match status" value="1"/>
</dbReference>
<evidence type="ECO:0000256" key="1">
    <source>
        <dbReference type="ARBA" id="ARBA00000085"/>
    </source>
</evidence>
<dbReference type="eggNOG" id="COG0643">
    <property type="taxonomic scope" value="Bacteria"/>
</dbReference>